<organism evidence="3 4">
    <name type="scientific">Bremerella alba</name>
    <dbReference type="NCBI Taxonomy" id="980252"/>
    <lineage>
        <taxon>Bacteria</taxon>
        <taxon>Pseudomonadati</taxon>
        <taxon>Planctomycetota</taxon>
        <taxon>Planctomycetia</taxon>
        <taxon>Pirellulales</taxon>
        <taxon>Pirellulaceae</taxon>
        <taxon>Bremerella</taxon>
    </lineage>
</organism>
<sequence>MGIWNLIADVDAIELLIRIGIVVLFMVGPYLLQLLGGKAVQDDRGQRRRREPQTDLEREIQDFLEQSRGGGNTSSSRVPAQSADAYHEDEFVEAESAHESLRDHHLESPIDVSHPEAKKREERQPYAIEAMVHQEHQYEESESYNYDSDSTTGSPDAGAAIAAMFRDPTQLRNAFILGEIMARPKPRRR</sequence>
<dbReference type="AlphaFoldDB" id="A0A7V8V9A2"/>
<keyword evidence="2" id="KW-0472">Membrane</keyword>
<dbReference type="EMBL" id="JABRWO010000013">
    <property type="protein sequence ID" value="MBA2117241.1"/>
    <property type="molecule type" value="Genomic_DNA"/>
</dbReference>
<evidence type="ECO:0000313" key="3">
    <source>
        <dbReference type="EMBL" id="MBA2117241.1"/>
    </source>
</evidence>
<proteinExistence type="predicted"/>
<feature type="compositionally biased region" description="Basic and acidic residues" evidence="1">
    <location>
        <begin position="85"/>
        <end position="121"/>
    </location>
</feature>
<feature type="region of interest" description="Disordered" evidence="1">
    <location>
        <begin position="63"/>
        <end position="121"/>
    </location>
</feature>
<comment type="caution">
    <text evidence="3">The sequence shown here is derived from an EMBL/GenBank/DDBJ whole genome shotgun (WGS) entry which is preliminary data.</text>
</comment>
<feature type="transmembrane region" description="Helical" evidence="2">
    <location>
        <begin position="15"/>
        <end position="40"/>
    </location>
</feature>
<evidence type="ECO:0000256" key="2">
    <source>
        <dbReference type="SAM" id="Phobius"/>
    </source>
</evidence>
<keyword evidence="2" id="KW-0812">Transmembrane</keyword>
<reference evidence="3 4" key="1">
    <citation type="submission" date="2020-05" db="EMBL/GenBank/DDBJ databases">
        <title>Bremerella alba sp. nov., a novel planctomycete isolated from the surface of the macroalga Fucus spiralis.</title>
        <authorList>
            <person name="Godinho O."/>
            <person name="Botelho R."/>
            <person name="Albuquerque L."/>
            <person name="Wiegand S."/>
            <person name="Da Costa M.S."/>
            <person name="Lobo-Da-Cunha A."/>
            <person name="Jogler C."/>
            <person name="Lage O.M."/>
        </authorList>
    </citation>
    <scope>NUCLEOTIDE SEQUENCE [LARGE SCALE GENOMIC DNA]</scope>
    <source>
        <strain evidence="3 4">FF15</strain>
    </source>
</reference>
<name>A0A7V8V9A2_9BACT</name>
<keyword evidence="2" id="KW-1133">Transmembrane helix</keyword>
<evidence type="ECO:0000256" key="1">
    <source>
        <dbReference type="SAM" id="MobiDB-lite"/>
    </source>
</evidence>
<gene>
    <name evidence="3" type="ORF">HOV93_44370</name>
</gene>
<dbReference type="RefSeq" id="WP_207398619.1">
    <property type="nucleotide sequence ID" value="NZ_JABRWO010000013.1"/>
</dbReference>
<keyword evidence="4" id="KW-1185">Reference proteome</keyword>
<feature type="region of interest" description="Disordered" evidence="1">
    <location>
        <begin position="136"/>
        <end position="157"/>
    </location>
</feature>
<evidence type="ECO:0000313" key="4">
    <source>
        <dbReference type="Proteomes" id="UP000551616"/>
    </source>
</evidence>
<accession>A0A7V8V9A2</accession>
<protein>
    <submittedName>
        <fullName evidence="3">Uncharacterized protein</fullName>
    </submittedName>
</protein>
<dbReference type="Proteomes" id="UP000551616">
    <property type="component" value="Unassembled WGS sequence"/>
</dbReference>